<dbReference type="EMBL" id="JAWJWF010000047">
    <property type="protein sequence ID" value="KAK6621445.1"/>
    <property type="molecule type" value="Genomic_DNA"/>
</dbReference>
<sequence>MKDFHGGFTTSSNDWENKRNKPGKQSKSEECQCSSSSVKIHHFDCPLVKKKSCPLHRENLRGKSDTKMVMLVQSDLQNNMYYPIQTVVTCNRSTKPKVCSFCSGISHPGSKESARTRQPQTNVDEFKRTRYYFDDNYICESKVLVDEKSNKIRKLKKCFHSPCESITPTSARDKDVADDYGRRKGTKDVSVLVKTISTDGGEEIKENIKHHIKSTNEDEYYQFGITQMHELGKNTGVHLSPYLIYPTRATGTSVKGDDRTRYKFQGEELIATEDKTLHGHEPEVDEEEDVKEYITDSEVVHSESSGSVFFTPFILVPNDYSKESRDPPPVKQSQIKEKDLTPDDYQKHNLCQAKCSQTSSKKNKGTNVAVPLVTKQLENTTVEPKTKEAFTQVESSLISDSNYSYVSEYATSQQESHETSKSSKASTPNMKEPKTKSQTAQVTESLGEVFKDEITYEEIEKNNTLTVTDTKSRRSVKVQTVGSETVEPLFEKVVLENSWEKYSWNTKEVSVEPNKHIGKPSTSYKMIETSVSITTKVPKDVECCCSEMPSDVNNARVNPSSPTNDTYVLKPFQRLDTSATVDREIKRWLNKCNSDSNLYKGSGRSKLVSEQVSKHSSEESEFYPCSCRHFKSTVKSVGVSNISAQMQTTSSAAKTRKQEDTPVSDLSEIIRMIDQRFDRMTNEMKGICDCDRPQIIQKEVVVRVEREVMTDAIDLHDDLGGQSCQKKEIHFVNSKITSTVSEADATPKGTSPSRIRQAIPLGDSGNGAEVWICKICANMIKTFTTEKSTNTDIEKAKQTTVQAIEYENSRMKTILKKEDAASPPSTTPSKKPPGSSIPVPNKHHCADIVPPGIVKVTPPGKTPPQQPNYTSAGPTKPVPSPQQNYDLDESPSTSSRKRRRTFDKLNVADIVKASGKEQLKPIANTVSNIPTTFKQQQPLSNKSTPRPQNVSQPQNRTVPKTPSPTKPRVQKKPPNNLTFPVIVPSLRFNEYIRVLQNEAIKHSKAKSVVNSHRRNMEEDENSGENNKMADPSENARYDASEYFFLRAAKSDSFSCHYDHSVDHTFLKRGKDHPWLPLTVGPVSPRETGGYFCEKAVKSEELLKRGKPDRNMSSFMESERSENIIGDNFRPEQNCHHELTDLREKCKCFFCKCWTYFSSVENEQLLPSEDTILCQNPLSYDGESSQQDFSEDEQFYQEDDTNVEGDLEQ</sequence>
<organism evidence="2 3">
    <name type="scientific">Polyplax serrata</name>
    <name type="common">Common mouse louse</name>
    <dbReference type="NCBI Taxonomy" id="468196"/>
    <lineage>
        <taxon>Eukaryota</taxon>
        <taxon>Metazoa</taxon>
        <taxon>Ecdysozoa</taxon>
        <taxon>Arthropoda</taxon>
        <taxon>Hexapoda</taxon>
        <taxon>Insecta</taxon>
        <taxon>Pterygota</taxon>
        <taxon>Neoptera</taxon>
        <taxon>Paraneoptera</taxon>
        <taxon>Psocodea</taxon>
        <taxon>Troctomorpha</taxon>
        <taxon>Phthiraptera</taxon>
        <taxon>Anoplura</taxon>
        <taxon>Polyplacidae</taxon>
        <taxon>Polyplax</taxon>
    </lineage>
</organism>
<feature type="compositionally biased region" description="Low complexity" evidence="1">
    <location>
        <begin position="822"/>
        <end position="840"/>
    </location>
</feature>
<feature type="compositionally biased region" description="Polar residues" evidence="1">
    <location>
        <begin position="927"/>
        <end position="960"/>
    </location>
</feature>
<feature type="region of interest" description="Disordered" evidence="1">
    <location>
        <begin position="741"/>
        <end position="760"/>
    </location>
</feature>
<feature type="region of interest" description="Disordered" evidence="1">
    <location>
        <begin position="1005"/>
        <end position="1032"/>
    </location>
</feature>
<evidence type="ECO:0000313" key="2">
    <source>
        <dbReference type="EMBL" id="KAK6621445.1"/>
    </source>
</evidence>
<feature type="region of interest" description="Disordered" evidence="1">
    <location>
        <begin position="409"/>
        <end position="442"/>
    </location>
</feature>
<name>A0ABR1AJG9_POLSC</name>
<feature type="compositionally biased region" description="Acidic residues" evidence="1">
    <location>
        <begin position="1188"/>
        <end position="1208"/>
    </location>
</feature>
<protein>
    <submittedName>
        <fullName evidence="2">Uncharacterized protein</fullName>
    </submittedName>
</protein>
<keyword evidence="3" id="KW-1185">Reference proteome</keyword>
<evidence type="ECO:0000256" key="1">
    <source>
        <dbReference type="SAM" id="MobiDB-lite"/>
    </source>
</evidence>
<feature type="region of interest" description="Disordered" evidence="1">
    <location>
        <begin position="1176"/>
        <end position="1208"/>
    </location>
</feature>
<comment type="caution">
    <text evidence="2">The sequence shown here is derived from an EMBL/GenBank/DDBJ whole genome shotgun (WGS) entry which is preliminary data.</text>
</comment>
<accession>A0ABR1AJG9</accession>
<feature type="region of interest" description="Disordered" evidence="1">
    <location>
        <begin position="320"/>
        <end position="344"/>
    </location>
</feature>
<gene>
    <name evidence="2" type="ORF">RUM44_001252</name>
</gene>
<dbReference type="Proteomes" id="UP001359485">
    <property type="component" value="Unassembled WGS sequence"/>
</dbReference>
<feature type="region of interest" description="Disordered" evidence="1">
    <location>
        <begin position="1"/>
        <end position="29"/>
    </location>
</feature>
<feature type="compositionally biased region" description="Polar residues" evidence="1">
    <location>
        <begin position="1176"/>
        <end position="1187"/>
    </location>
</feature>
<feature type="region of interest" description="Disordered" evidence="1">
    <location>
        <begin position="927"/>
        <end position="976"/>
    </location>
</feature>
<feature type="region of interest" description="Disordered" evidence="1">
    <location>
        <begin position="815"/>
        <end position="901"/>
    </location>
</feature>
<evidence type="ECO:0000313" key="3">
    <source>
        <dbReference type="Proteomes" id="UP001359485"/>
    </source>
</evidence>
<reference evidence="2 3" key="1">
    <citation type="submission" date="2023-09" db="EMBL/GenBank/DDBJ databases">
        <title>Genomes of two closely related lineages of the louse Polyplax serrata with different host specificities.</title>
        <authorList>
            <person name="Martinu J."/>
            <person name="Tarabai H."/>
            <person name="Stefka J."/>
            <person name="Hypsa V."/>
        </authorList>
    </citation>
    <scope>NUCLEOTIDE SEQUENCE [LARGE SCALE GENOMIC DNA]</scope>
    <source>
        <strain evidence="2">98ZLc_SE</strain>
    </source>
</reference>
<proteinExistence type="predicted"/>